<evidence type="ECO:0008006" key="8">
    <source>
        <dbReference type="Google" id="ProtNLM"/>
    </source>
</evidence>
<evidence type="ECO:0000313" key="7">
    <source>
        <dbReference type="Proteomes" id="UP000288859"/>
    </source>
</evidence>
<dbReference type="InterPro" id="IPR045863">
    <property type="entry name" value="CorA_TM1_TM2"/>
</dbReference>
<dbReference type="Proteomes" id="UP000288859">
    <property type="component" value="Unassembled WGS sequence"/>
</dbReference>
<accession>A0A438N369</accession>
<comment type="caution">
    <text evidence="6">The sequence shown here is derived from an EMBL/GenBank/DDBJ whole genome shotgun (WGS) entry which is preliminary data.</text>
</comment>
<dbReference type="EMBL" id="NAJM01000024">
    <property type="protein sequence ID" value="RVX70192.1"/>
    <property type="molecule type" value="Genomic_DNA"/>
</dbReference>
<evidence type="ECO:0000256" key="2">
    <source>
        <dbReference type="ARBA" id="ARBA00022692"/>
    </source>
</evidence>
<gene>
    <name evidence="6" type="ORF">B0A52_05525</name>
</gene>
<organism evidence="6 7">
    <name type="scientific">Exophiala mesophila</name>
    <name type="common">Black yeast-like fungus</name>
    <dbReference type="NCBI Taxonomy" id="212818"/>
    <lineage>
        <taxon>Eukaryota</taxon>
        <taxon>Fungi</taxon>
        <taxon>Dikarya</taxon>
        <taxon>Ascomycota</taxon>
        <taxon>Pezizomycotina</taxon>
        <taxon>Eurotiomycetes</taxon>
        <taxon>Chaetothyriomycetidae</taxon>
        <taxon>Chaetothyriales</taxon>
        <taxon>Herpotrichiellaceae</taxon>
        <taxon>Exophiala</taxon>
    </lineage>
</organism>
<evidence type="ECO:0000256" key="3">
    <source>
        <dbReference type="ARBA" id="ARBA00022989"/>
    </source>
</evidence>
<evidence type="ECO:0000313" key="6">
    <source>
        <dbReference type="EMBL" id="RVX70192.1"/>
    </source>
</evidence>
<proteinExistence type="predicted"/>
<dbReference type="SUPFAM" id="SSF144083">
    <property type="entry name" value="Magnesium transport protein CorA, transmembrane region"/>
    <property type="match status" value="1"/>
</dbReference>
<dbReference type="OrthoDB" id="5207033at2759"/>
<evidence type="ECO:0000256" key="1">
    <source>
        <dbReference type="ARBA" id="ARBA00004141"/>
    </source>
</evidence>
<evidence type="ECO:0000256" key="5">
    <source>
        <dbReference type="SAM" id="Phobius"/>
    </source>
</evidence>
<keyword evidence="4 5" id="KW-0472">Membrane</keyword>
<dbReference type="GO" id="GO:0016020">
    <property type="term" value="C:membrane"/>
    <property type="evidence" value="ECO:0007669"/>
    <property type="project" value="UniProtKB-SubCell"/>
</dbReference>
<dbReference type="Gene3D" id="1.20.58.340">
    <property type="entry name" value="Magnesium transport protein CorA, transmembrane region"/>
    <property type="match status" value="1"/>
</dbReference>
<keyword evidence="3 5" id="KW-1133">Transmembrane helix</keyword>
<protein>
    <recommendedName>
        <fullName evidence="8">Mg2+ transporter protein, CorA-like/Zinc transport protein ZntB</fullName>
    </recommendedName>
</protein>
<comment type="subcellular location">
    <subcellularLocation>
        <location evidence="1">Membrane</location>
        <topology evidence="1">Multi-pass membrane protein</topology>
    </subcellularLocation>
</comment>
<dbReference type="VEuPathDB" id="FungiDB:PV10_08273"/>
<name>A0A438N369_EXOME</name>
<keyword evidence="2 5" id="KW-0812">Transmembrane</keyword>
<reference evidence="6 7" key="1">
    <citation type="submission" date="2017-03" db="EMBL/GenBank/DDBJ databases">
        <title>Genomes of endolithic fungi from Antarctica.</title>
        <authorList>
            <person name="Coleine C."/>
            <person name="Masonjones S."/>
            <person name="Stajich J.E."/>
        </authorList>
    </citation>
    <scope>NUCLEOTIDE SEQUENCE [LARGE SCALE GENOMIC DNA]</scope>
    <source>
        <strain evidence="6 7">CCFEE 6314</strain>
    </source>
</reference>
<dbReference type="AlphaFoldDB" id="A0A438N369"/>
<feature type="transmembrane region" description="Helical" evidence="5">
    <location>
        <begin position="326"/>
        <end position="347"/>
    </location>
</feature>
<evidence type="ECO:0000256" key="4">
    <source>
        <dbReference type="ARBA" id="ARBA00023136"/>
    </source>
</evidence>
<feature type="transmembrane region" description="Helical" evidence="5">
    <location>
        <begin position="367"/>
        <end position="387"/>
    </location>
</feature>
<sequence>MAGADKFTVYTKAAGGFNLSRVEPYQFLQAQPQEEIQIVFASWKIFQENETLRKLVKSQYHYPATLWEPMCHLSNGYASSSWFHFLIKQLDEPITIVDSAKYRWSEIKYAWYEMSFYVYSRQGPNPSTVLFCIDTPQHFAPQLIQGLESSMPDVTPIPEPLAMLQSAVVKISTELYDSSVWTIRNHIRAIEKRADGAAQADFSFRELHDLARHIIHKCEVLKVAADTVQELIEGSRPSGQGKACVCHPADATFWTDCPHNQMRFWQRMLKNFVGRADSLNLRLHNEINLGFHNVVQRDSRASIETSIQTMEISQAAKSDSASMKSISFVTLAFLPATFVSTLFGMAFFDFSPDSEDERTWAMSPKFWIYWVIAGPLTLITLCVWAYIQRTDITRWYQVKRSLRADKRAEKAARKAKVLAEAKVRLGIPNGGVV</sequence>